<dbReference type="PANTHER" id="PTHR48106:SF13">
    <property type="entry name" value="QUINONE OXIDOREDUCTASE-RELATED"/>
    <property type="match status" value="1"/>
</dbReference>
<dbReference type="SUPFAM" id="SSF50129">
    <property type="entry name" value="GroES-like"/>
    <property type="match status" value="1"/>
</dbReference>
<dbReference type="InterPro" id="IPR002364">
    <property type="entry name" value="Quin_OxRdtase/zeta-crystal_CS"/>
</dbReference>
<dbReference type="GO" id="GO:0008270">
    <property type="term" value="F:zinc ion binding"/>
    <property type="evidence" value="ECO:0007669"/>
    <property type="project" value="InterPro"/>
</dbReference>
<sequence length="331" mass="35365">MKAVVVTGFGGPEVLTYTDIEKPSIQPEQVLIRVAATGVNFADIKARQGNYHGAGHPPFIPGLDAAGTIEEVGSRVQHLKAGQRVITFPKSGSYSEYVIADEKLTFVIPDHMEFDTAAACPTVSFTSYKLLADVARLEPGETVLIHAAAGGIGTTAIQLAKILGAGRVIGTVGHESKMAAAMEAGADHVICYEKEDFAKKINDLTDGQGVDVILDSVSGWVTEKSLTCLAKYGRLVNFGISGGTAGQIKTTDLHSSCRSVLGFSLGTTRENRPHLLQDTANHVLPLLADGRLKMKIGERFSLEEAAKAHEWVESRQSTGKILLELKKPESD</sequence>
<dbReference type="InterPro" id="IPR013149">
    <property type="entry name" value="ADH-like_C"/>
</dbReference>
<dbReference type="GO" id="GO:0005829">
    <property type="term" value="C:cytosol"/>
    <property type="evidence" value="ECO:0007669"/>
    <property type="project" value="TreeGrafter"/>
</dbReference>
<dbReference type="EMBL" id="MSDU01000010">
    <property type="protein sequence ID" value="OLN23039.1"/>
    <property type="molecule type" value="Genomic_DNA"/>
</dbReference>
<organism evidence="4 5">
    <name type="scientific">Domibacillus antri</name>
    <dbReference type="NCBI Taxonomy" id="1714264"/>
    <lineage>
        <taxon>Bacteria</taxon>
        <taxon>Bacillati</taxon>
        <taxon>Bacillota</taxon>
        <taxon>Bacilli</taxon>
        <taxon>Bacillales</taxon>
        <taxon>Bacillaceae</taxon>
        <taxon>Domibacillus</taxon>
    </lineage>
</organism>
<reference evidence="4 5" key="1">
    <citation type="submission" date="2016-12" db="EMBL/GenBank/DDBJ databases">
        <title>Domibacillus antri genome sequencing.</title>
        <authorList>
            <person name="Verma A."/>
            <person name="Krishnamurthi S."/>
        </authorList>
    </citation>
    <scope>NUCLEOTIDE SEQUENCE [LARGE SCALE GENOMIC DNA]</scope>
    <source>
        <strain evidence="4 5">XD80</strain>
    </source>
</reference>
<dbReference type="CDD" id="cd08241">
    <property type="entry name" value="QOR1"/>
    <property type="match status" value="1"/>
</dbReference>
<accession>A0A1Q8Q6T0</accession>
<dbReference type="InterPro" id="IPR011032">
    <property type="entry name" value="GroES-like_sf"/>
</dbReference>
<dbReference type="InterPro" id="IPR013154">
    <property type="entry name" value="ADH-like_N"/>
</dbReference>
<dbReference type="InterPro" id="IPR036291">
    <property type="entry name" value="NAD(P)-bd_dom_sf"/>
</dbReference>
<dbReference type="InterPro" id="IPR020843">
    <property type="entry name" value="ER"/>
</dbReference>
<keyword evidence="2" id="KW-0560">Oxidoreductase</keyword>
<protein>
    <submittedName>
        <fullName evidence="4">Quinone oxidoreductase</fullName>
    </submittedName>
</protein>
<dbReference type="OrthoDB" id="9787435at2"/>
<dbReference type="AlphaFoldDB" id="A0A1Q8Q6T0"/>
<dbReference type="Gene3D" id="3.90.180.10">
    <property type="entry name" value="Medium-chain alcohol dehydrogenases, catalytic domain"/>
    <property type="match status" value="1"/>
</dbReference>
<evidence type="ECO:0000256" key="2">
    <source>
        <dbReference type="ARBA" id="ARBA00023002"/>
    </source>
</evidence>
<dbReference type="RefSeq" id="WP_075397927.1">
    <property type="nucleotide sequence ID" value="NZ_MSDU01000010.1"/>
</dbReference>
<keyword evidence="1" id="KW-0521">NADP</keyword>
<dbReference type="PANTHER" id="PTHR48106">
    <property type="entry name" value="QUINONE OXIDOREDUCTASE PIG3-RELATED"/>
    <property type="match status" value="1"/>
</dbReference>
<dbReference type="Proteomes" id="UP000185568">
    <property type="component" value="Unassembled WGS sequence"/>
</dbReference>
<feature type="domain" description="Enoyl reductase (ER)" evidence="3">
    <location>
        <begin position="10"/>
        <end position="323"/>
    </location>
</feature>
<evidence type="ECO:0000313" key="4">
    <source>
        <dbReference type="EMBL" id="OLN23039.1"/>
    </source>
</evidence>
<dbReference type="GO" id="GO:0070402">
    <property type="term" value="F:NADPH binding"/>
    <property type="evidence" value="ECO:0007669"/>
    <property type="project" value="TreeGrafter"/>
</dbReference>
<comment type="caution">
    <text evidence="4">The sequence shown here is derived from an EMBL/GenBank/DDBJ whole genome shotgun (WGS) entry which is preliminary data.</text>
</comment>
<gene>
    <name evidence="4" type="ORF">BTO30_06580</name>
</gene>
<dbReference type="STRING" id="1714264.BTO30_06580"/>
<dbReference type="GO" id="GO:0035925">
    <property type="term" value="F:mRNA 3'-UTR AU-rich region binding"/>
    <property type="evidence" value="ECO:0007669"/>
    <property type="project" value="TreeGrafter"/>
</dbReference>
<proteinExistence type="predicted"/>
<dbReference type="SMART" id="SM00829">
    <property type="entry name" value="PKS_ER"/>
    <property type="match status" value="1"/>
</dbReference>
<keyword evidence="5" id="KW-1185">Reference proteome</keyword>
<dbReference type="SUPFAM" id="SSF51735">
    <property type="entry name" value="NAD(P)-binding Rossmann-fold domains"/>
    <property type="match status" value="1"/>
</dbReference>
<dbReference type="Gene3D" id="3.40.50.720">
    <property type="entry name" value="NAD(P)-binding Rossmann-like Domain"/>
    <property type="match status" value="1"/>
</dbReference>
<dbReference type="GO" id="GO:0003960">
    <property type="term" value="F:quinone reductase (NADPH) activity"/>
    <property type="evidence" value="ECO:0007669"/>
    <property type="project" value="TreeGrafter"/>
</dbReference>
<dbReference type="Pfam" id="PF00107">
    <property type="entry name" value="ADH_zinc_N"/>
    <property type="match status" value="1"/>
</dbReference>
<dbReference type="Pfam" id="PF08240">
    <property type="entry name" value="ADH_N"/>
    <property type="match status" value="1"/>
</dbReference>
<evidence type="ECO:0000256" key="1">
    <source>
        <dbReference type="ARBA" id="ARBA00022857"/>
    </source>
</evidence>
<name>A0A1Q8Q6T0_9BACI</name>
<evidence type="ECO:0000313" key="5">
    <source>
        <dbReference type="Proteomes" id="UP000185568"/>
    </source>
</evidence>
<evidence type="ECO:0000259" key="3">
    <source>
        <dbReference type="SMART" id="SM00829"/>
    </source>
</evidence>
<dbReference type="PROSITE" id="PS01162">
    <property type="entry name" value="QOR_ZETA_CRYSTAL"/>
    <property type="match status" value="1"/>
</dbReference>